<reference evidence="1 2" key="1">
    <citation type="submission" date="2016-10" db="EMBL/GenBank/DDBJ databases">
        <authorList>
            <person name="de Groot N.N."/>
        </authorList>
    </citation>
    <scope>NUCLEOTIDE SEQUENCE [LARGE SCALE GENOMIC DNA]</scope>
    <source>
        <strain evidence="1 2">DSM 21039</strain>
    </source>
</reference>
<proteinExistence type="predicted"/>
<sequence>MKINPYRRLYIALSAITLLACNPGRQQPAIHNGTHSDLKAYFEKEARLLQQSGLQLHKSVVLNGQQDSTTLAPDSTQVHHLLKPFMDVDINKPSLQDAYRTDTIPDLINGSSSVMFTAREPGTSPQQIILNLDREGRIATVNIHKSTRNLVYEYQQNLFYQHLKSIRITTLQKIAFLQPRELDVKVLMAPKN</sequence>
<dbReference type="AlphaFoldDB" id="A0A1H7IS92"/>
<dbReference type="OrthoDB" id="794757at2"/>
<dbReference type="Proteomes" id="UP000198984">
    <property type="component" value="Unassembled WGS sequence"/>
</dbReference>
<evidence type="ECO:0000313" key="1">
    <source>
        <dbReference type="EMBL" id="SEK64782.1"/>
    </source>
</evidence>
<dbReference type="EMBL" id="FOBB01000001">
    <property type="protein sequence ID" value="SEK64782.1"/>
    <property type="molecule type" value="Genomic_DNA"/>
</dbReference>
<evidence type="ECO:0000313" key="2">
    <source>
        <dbReference type="Proteomes" id="UP000198984"/>
    </source>
</evidence>
<dbReference type="PROSITE" id="PS51257">
    <property type="entry name" value="PROKAR_LIPOPROTEIN"/>
    <property type="match status" value="1"/>
</dbReference>
<accession>A0A1H7IS92</accession>
<dbReference type="STRING" id="573321.SAMN04488505_101625"/>
<gene>
    <name evidence="1" type="ORF">SAMN04488505_101625</name>
</gene>
<name>A0A1H7IS92_9BACT</name>
<dbReference type="RefSeq" id="WP_089906677.1">
    <property type="nucleotide sequence ID" value="NZ_FOBB01000001.1"/>
</dbReference>
<organism evidence="1 2">
    <name type="scientific">Chitinophaga rupis</name>
    <dbReference type="NCBI Taxonomy" id="573321"/>
    <lineage>
        <taxon>Bacteria</taxon>
        <taxon>Pseudomonadati</taxon>
        <taxon>Bacteroidota</taxon>
        <taxon>Chitinophagia</taxon>
        <taxon>Chitinophagales</taxon>
        <taxon>Chitinophagaceae</taxon>
        <taxon>Chitinophaga</taxon>
    </lineage>
</organism>
<keyword evidence="2" id="KW-1185">Reference proteome</keyword>
<protein>
    <recommendedName>
        <fullName evidence="3">Lipoprotein</fullName>
    </recommendedName>
</protein>
<evidence type="ECO:0008006" key="3">
    <source>
        <dbReference type="Google" id="ProtNLM"/>
    </source>
</evidence>